<dbReference type="InterPro" id="IPR011701">
    <property type="entry name" value="MFS"/>
</dbReference>
<evidence type="ECO:0000256" key="1">
    <source>
        <dbReference type="ARBA" id="ARBA00004651"/>
    </source>
</evidence>
<feature type="transmembrane region" description="Helical" evidence="7">
    <location>
        <begin position="164"/>
        <end position="187"/>
    </location>
</feature>
<feature type="transmembrane region" description="Helical" evidence="7">
    <location>
        <begin position="262"/>
        <end position="286"/>
    </location>
</feature>
<reference evidence="9 10" key="1">
    <citation type="submission" date="2014-11" db="EMBL/GenBank/DDBJ databases">
        <title>Genome sequence and analysis of novel Kurthia sp.</title>
        <authorList>
            <person name="Lawson J.N."/>
            <person name="Gonzalez J.E."/>
            <person name="Rinauldi L."/>
            <person name="Xuan Z."/>
            <person name="Firman A."/>
            <person name="Shaddox L."/>
            <person name="Trudeau A."/>
            <person name="Shah S."/>
            <person name="Reiman D."/>
        </authorList>
    </citation>
    <scope>NUCLEOTIDE SEQUENCE [LARGE SCALE GENOMIC DNA]</scope>
    <source>
        <strain evidence="9 10">3B1D</strain>
    </source>
</reference>
<dbReference type="PROSITE" id="PS50850">
    <property type="entry name" value="MFS"/>
    <property type="match status" value="1"/>
</dbReference>
<feature type="transmembrane region" description="Helical" evidence="7">
    <location>
        <begin position="400"/>
        <end position="420"/>
    </location>
</feature>
<comment type="caution">
    <text evidence="9">The sequence shown here is derived from an EMBL/GenBank/DDBJ whole genome shotgun (WGS) entry which is preliminary data.</text>
</comment>
<feature type="domain" description="Major facilitator superfamily (MFS) profile" evidence="8">
    <location>
        <begin position="12"/>
        <end position="463"/>
    </location>
</feature>
<evidence type="ECO:0000256" key="7">
    <source>
        <dbReference type="SAM" id="Phobius"/>
    </source>
</evidence>
<dbReference type="InterPro" id="IPR004638">
    <property type="entry name" value="EmrB-like"/>
</dbReference>
<keyword evidence="5 7" id="KW-1133">Transmembrane helix</keyword>
<feature type="transmembrane region" description="Helical" evidence="7">
    <location>
        <begin position="135"/>
        <end position="158"/>
    </location>
</feature>
<evidence type="ECO:0000313" key="9">
    <source>
        <dbReference type="EMBL" id="RUS58338.1"/>
    </source>
</evidence>
<dbReference type="PRINTS" id="PR01036">
    <property type="entry name" value="TCRTETB"/>
</dbReference>
<dbReference type="RefSeq" id="WP_126989103.1">
    <property type="nucleotide sequence ID" value="NZ_JTFC01000005.1"/>
</dbReference>
<dbReference type="Gene3D" id="1.20.1250.20">
    <property type="entry name" value="MFS general substrate transporter like domains"/>
    <property type="match status" value="1"/>
</dbReference>
<dbReference type="NCBIfam" id="TIGR00711">
    <property type="entry name" value="efflux_EmrB"/>
    <property type="match status" value="1"/>
</dbReference>
<dbReference type="Gene3D" id="1.20.1720.10">
    <property type="entry name" value="Multidrug resistance protein D"/>
    <property type="match status" value="1"/>
</dbReference>
<feature type="transmembrane region" description="Helical" evidence="7">
    <location>
        <begin position="199"/>
        <end position="217"/>
    </location>
</feature>
<dbReference type="GO" id="GO:0005886">
    <property type="term" value="C:plasma membrane"/>
    <property type="evidence" value="ECO:0007669"/>
    <property type="project" value="UniProtKB-SubCell"/>
</dbReference>
<sequence>MTTEQQKNPKPMIALLMIATFVGLFGETAMNMAMTNVMTDFNVSAGTAQWLTTGYLLVLGILVPVSALIIQWISTRGIIILAFVFSIVGSIIGAIAPNFEILLLARVIQAVGTGLVLPLMINVILIVVPITKRGAAMGIMGMVITLAPAIGPTLAGFIVDISSWHYIFWVSVVLYIILLVVFMSKVYNVTTLTKPKIDFLSVILSTVAFGGIIYGLSTFSEGTTSSTVGLVAGIVALLLFVWRQFASEQPMIDLHVFKYRNFTIGSLLLFISFALILAMAILMPMYLKGSLLLTATSAGLAMLVGNILNAALAPVVGNTFDRVGAKIYLTIGFLCFVIATVMLYVFVSATTPLWIVIVAYMIFFIGASTIIMPAQTNSLNELPKQLYTHGSAVLNTFQQIAGAAGTAIAITLMTTGQASYATEHPKASIETLIAAGTEHAFFFIVLLAVIGFVLSLFVTRPKMNH</sequence>
<dbReference type="Pfam" id="PF07690">
    <property type="entry name" value="MFS_1"/>
    <property type="match status" value="1"/>
</dbReference>
<evidence type="ECO:0000256" key="3">
    <source>
        <dbReference type="ARBA" id="ARBA00022475"/>
    </source>
</evidence>
<gene>
    <name evidence="9" type="ORF">QI30_01090</name>
</gene>
<feature type="transmembrane region" description="Helical" evidence="7">
    <location>
        <begin position="440"/>
        <end position="459"/>
    </location>
</feature>
<evidence type="ECO:0000256" key="6">
    <source>
        <dbReference type="ARBA" id="ARBA00023136"/>
    </source>
</evidence>
<dbReference type="SUPFAM" id="SSF103473">
    <property type="entry name" value="MFS general substrate transporter"/>
    <property type="match status" value="1"/>
</dbReference>
<keyword evidence="2" id="KW-0813">Transport</keyword>
<dbReference type="PANTHER" id="PTHR42718:SF43">
    <property type="entry name" value="LINCOMYCIN RESISTANCE PROTEIN LMRB"/>
    <property type="match status" value="1"/>
</dbReference>
<feature type="transmembrane region" description="Helical" evidence="7">
    <location>
        <begin position="50"/>
        <end position="70"/>
    </location>
</feature>
<feature type="transmembrane region" description="Helical" evidence="7">
    <location>
        <begin position="223"/>
        <end position="242"/>
    </location>
</feature>
<evidence type="ECO:0000256" key="2">
    <source>
        <dbReference type="ARBA" id="ARBA00022448"/>
    </source>
</evidence>
<feature type="transmembrane region" description="Helical" evidence="7">
    <location>
        <begin position="12"/>
        <end position="30"/>
    </location>
</feature>
<feature type="transmembrane region" description="Helical" evidence="7">
    <location>
        <begin position="292"/>
        <end position="315"/>
    </location>
</feature>
<feature type="transmembrane region" description="Helical" evidence="7">
    <location>
        <begin position="327"/>
        <end position="347"/>
    </location>
</feature>
<name>A0A433RYH5_9BACL</name>
<proteinExistence type="predicted"/>
<dbReference type="Proteomes" id="UP000288623">
    <property type="component" value="Unassembled WGS sequence"/>
</dbReference>
<evidence type="ECO:0000256" key="5">
    <source>
        <dbReference type="ARBA" id="ARBA00022989"/>
    </source>
</evidence>
<dbReference type="OrthoDB" id="9816041at2"/>
<dbReference type="GO" id="GO:0022857">
    <property type="term" value="F:transmembrane transporter activity"/>
    <property type="evidence" value="ECO:0007669"/>
    <property type="project" value="InterPro"/>
</dbReference>
<feature type="transmembrane region" description="Helical" evidence="7">
    <location>
        <begin position="353"/>
        <end position="374"/>
    </location>
</feature>
<dbReference type="InterPro" id="IPR020846">
    <property type="entry name" value="MFS_dom"/>
</dbReference>
<comment type="subcellular location">
    <subcellularLocation>
        <location evidence="1">Cell membrane</location>
        <topology evidence="1">Multi-pass membrane protein</topology>
    </subcellularLocation>
</comment>
<dbReference type="AlphaFoldDB" id="A0A433RYH5"/>
<keyword evidence="4 7" id="KW-0812">Transmembrane</keyword>
<evidence type="ECO:0000256" key="4">
    <source>
        <dbReference type="ARBA" id="ARBA00022692"/>
    </source>
</evidence>
<keyword evidence="10" id="KW-1185">Reference proteome</keyword>
<organism evidence="9 10">
    <name type="scientific">Candidatus Kurthia intestinigallinarum</name>
    <dbReference type="NCBI Taxonomy" id="1562256"/>
    <lineage>
        <taxon>Bacteria</taxon>
        <taxon>Bacillati</taxon>
        <taxon>Bacillota</taxon>
        <taxon>Bacilli</taxon>
        <taxon>Bacillales</taxon>
        <taxon>Caryophanaceae</taxon>
        <taxon>Kurthia</taxon>
    </lineage>
</organism>
<dbReference type="EMBL" id="JTFC01000005">
    <property type="protein sequence ID" value="RUS58338.1"/>
    <property type="molecule type" value="Genomic_DNA"/>
</dbReference>
<keyword evidence="3" id="KW-1003">Cell membrane</keyword>
<keyword evidence="6 7" id="KW-0472">Membrane</keyword>
<evidence type="ECO:0000313" key="10">
    <source>
        <dbReference type="Proteomes" id="UP000288623"/>
    </source>
</evidence>
<accession>A0A433RYH5</accession>
<feature type="transmembrane region" description="Helical" evidence="7">
    <location>
        <begin position="108"/>
        <end position="128"/>
    </location>
</feature>
<feature type="transmembrane region" description="Helical" evidence="7">
    <location>
        <begin position="77"/>
        <end position="96"/>
    </location>
</feature>
<protein>
    <submittedName>
        <fullName evidence="9">Multidrug MFS transporter</fullName>
    </submittedName>
</protein>
<evidence type="ECO:0000259" key="8">
    <source>
        <dbReference type="PROSITE" id="PS50850"/>
    </source>
</evidence>
<dbReference type="InterPro" id="IPR036259">
    <property type="entry name" value="MFS_trans_sf"/>
</dbReference>
<dbReference type="PANTHER" id="PTHR42718">
    <property type="entry name" value="MAJOR FACILITATOR SUPERFAMILY MULTIDRUG TRANSPORTER MFSC"/>
    <property type="match status" value="1"/>
</dbReference>